<feature type="transmembrane region" description="Helical" evidence="2">
    <location>
        <begin position="161"/>
        <end position="180"/>
    </location>
</feature>
<dbReference type="VEuPathDB" id="FungiDB:AMAG_08768"/>
<accession>A0A0L0SMR2</accession>
<evidence type="ECO:0000313" key="4">
    <source>
        <dbReference type="Proteomes" id="UP000054350"/>
    </source>
</evidence>
<feature type="region of interest" description="Disordered" evidence="1">
    <location>
        <begin position="330"/>
        <end position="383"/>
    </location>
</feature>
<keyword evidence="4" id="KW-1185">Reference proteome</keyword>
<name>A0A0L0SMR2_ALLM3</name>
<feature type="transmembrane region" description="Helical" evidence="2">
    <location>
        <begin position="125"/>
        <end position="149"/>
    </location>
</feature>
<feature type="compositionally biased region" description="Polar residues" evidence="1">
    <location>
        <begin position="371"/>
        <end position="383"/>
    </location>
</feature>
<keyword evidence="2" id="KW-1133">Transmembrane helix</keyword>
<evidence type="ECO:0000313" key="3">
    <source>
        <dbReference type="EMBL" id="KNE63670.1"/>
    </source>
</evidence>
<dbReference type="Proteomes" id="UP000054350">
    <property type="component" value="Unassembled WGS sequence"/>
</dbReference>
<keyword evidence="2" id="KW-0472">Membrane</keyword>
<feature type="transmembrane region" description="Helical" evidence="2">
    <location>
        <begin position="94"/>
        <end position="113"/>
    </location>
</feature>
<gene>
    <name evidence="3" type="ORF">AMAG_08768</name>
</gene>
<feature type="compositionally biased region" description="Low complexity" evidence="1">
    <location>
        <begin position="524"/>
        <end position="540"/>
    </location>
</feature>
<sequence>MPAHVAIPTSSAAAAAVAALELAERPGRAVTDLPDLSADFKFRLLFMFSSLIAAAAVLSSVRRLVRTLQKQSEEWSSSGSYASQLDLIARSVEIVQALLFLIVDVLFLVWTGYPGAPPTDAIMPRAALGLAMTVVSLDPGICMLVLASLLCRWFKFSYRRFACMVLIHVAPTVAVTYVATTGDFLNVQWITFLYVIIVDVLYVIAIRFFLFWITSQYPIMAYNEVNAKVIQGKVLFLYLSAIIDLAVGLLAVGTPTYLTLTINLFLFHIRFVTSVGLSLDMDRLERPVLPDFVGLVPEPEEAATQGLLRPRTKSQGSGYRRLNALLSAQAQGDSPNGTSTNRGMSLFVPPPLNKNPFASELSIDPNDMSRRSSVNPGSASGNDISAALAEHNDEDTSPTTAVNPTTGGDSSWLAALGGGLGGGVRRSASRLTVLLDPDGPAAGKNVAASTMSVIPAIITTEDDESSPAVGQSVPAVAVVAPPAPAPTPARGGTASASAVAVAGGAAVLTDPGLDRAGTHPTPLSSTGPASTRPAATAAPNSRRHSFDASARTATTGAAPPPLPPPTVITDDPAGVPLPDTLARPASGLVASPPALKRTATIAAPPSGVGKHMSLADQLAARSDPEFAPRSRDVFEEAVEDREEERKRIAAQLAGRGAGNRRMSSPKGV</sequence>
<keyword evidence="2" id="KW-0812">Transmembrane</keyword>
<dbReference type="OrthoDB" id="5599584at2759"/>
<feature type="compositionally biased region" description="Polar residues" evidence="1">
    <location>
        <begin position="330"/>
        <end position="343"/>
    </location>
</feature>
<proteinExistence type="predicted"/>
<feature type="transmembrane region" description="Helical" evidence="2">
    <location>
        <begin position="192"/>
        <end position="213"/>
    </location>
</feature>
<dbReference type="AlphaFoldDB" id="A0A0L0SMR2"/>
<reference evidence="3 4" key="1">
    <citation type="submission" date="2009-11" db="EMBL/GenBank/DDBJ databases">
        <title>Annotation of Allomyces macrogynus ATCC 38327.</title>
        <authorList>
            <consortium name="The Broad Institute Genome Sequencing Platform"/>
            <person name="Russ C."/>
            <person name="Cuomo C."/>
            <person name="Burger G."/>
            <person name="Gray M.W."/>
            <person name="Holland P.W.H."/>
            <person name="King N."/>
            <person name="Lang F.B.F."/>
            <person name="Roger A.J."/>
            <person name="Ruiz-Trillo I."/>
            <person name="Young S.K."/>
            <person name="Zeng Q."/>
            <person name="Gargeya S."/>
            <person name="Fitzgerald M."/>
            <person name="Haas B."/>
            <person name="Abouelleil A."/>
            <person name="Alvarado L."/>
            <person name="Arachchi H.M."/>
            <person name="Berlin A."/>
            <person name="Chapman S.B."/>
            <person name="Gearin G."/>
            <person name="Goldberg J."/>
            <person name="Griggs A."/>
            <person name="Gujja S."/>
            <person name="Hansen M."/>
            <person name="Heiman D."/>
            <person name="Howarth C."/>
            <person name="Larimer J."/>
            <person name="Lui A."/>
            <person name="MacDonald P.J.P."/>
            <person name="McCowen C."/>
            <person name="Montmayeur A."/>
            <person name="Murphy C."/>
            <person name="Neiman D."/>
            <person name="Pearson M."/>
            <person name="Priest M."/>
            <person name="Roberts A."/>
            <person name="Saif S."/>
            <person name="Shea T."/>
            <person name="Sisk P."/>
            <person name="Stolte C."/>
            <person name="Sykes S."/>
            <person name="Wortman J."/>
            <person name="Nusbaum C."/>
            <person name="Birren B."/>
        </authorList>
    </citation>
    <scope>NUCLEOTIDE SEQUENCE [LARGE SCALE GENOMIC DNA]</scope>
    <source>
        <strain evidence="3 4">ATCC 38327</strain>
    </source>
</reference>
<feature type="compositionally biased region" description="Polar residues" evidence="1">
    <location>
        <begin position="397"/>
        <end position="406"/>
    </location>
</feature>
<organism evidence="3 4">
    <name type="scientific">Allomyces macrogynus (strain ATCC 38327)</name>
    <name type="common">Allomyces javanicus var. macrogynus</name>
    <dbReference type="NCBI Taxonomy" id="578462"/>
    <lineage>
        <taxon>Eukaryota</taxon>
        <taxon>Fungi</taxon>
        <taxon>Fungi incertae sedis</taxon>
        <taxon>Blastocladiomycota</taxon>
        <taxon>Blastocladiomycetes</taxon>
        <taxon>Blastocladiales</taxon>
        <taxon>Blastocladiaceae</taxon>
        <taxon>Allomyces</taxon>
    </lineage>
</organism>
<feature type="transmembrane region" description="Helical" evidence="2">
    <location>
        <begin position="43"/>
        <end position="61"/>
    </location>
</feature>
<feature type="region of interest" description="Disordered" evidence="1">
    <location>
        <begin position="510"/>
        <end position="586"/>
    </location>
</feature>
<evidence type="ECO:0000256" key="1">
    <source>
        <dbReference type="SAM" id="MobiDB-lite"/>
    </source>
</evidence>
<feature type="transmembrane region" description="Helical" evidence="2">
    <location>
        <begin position="234"/>
        <end position="252"/>
    </location>
</feature>
<feature type="compositionally biased region" description="Low complexity" evidence="1">
    <location>
        <begin position="547"/>
        <end position="557"/>
    </location>
</feature>
<protein>
    <submittedName>
        <fullName evidence="3">Uncharacterized protein</fullName>
    </submittedName>
</protein>
<reference evidence="4" key="2">
    <citation type="submission" date="2009-11" db="EMBL/GenBank/DDBJ databases">
        <title>The Genome Sequence of Allomyces macrogynus strain ATCC 38327.</title>
        <authorList>
            <consortium name="The Broad Institute Genome Sequencing Platform"/>
            <person name="Russ C."/>
            <person name="Cuomo C."/>
            <person name="Shea T."/>
            <person name="Young S.K."/>
            <person name="Zeng Q."/>
            <person name="Koehrsen M."/>
            <person name="Haas B."/>
            <person name="Borodovsky M."/>
            <person name="Guigo R."/>
            <person name="Alvarado L."/>
            <person name="Berlin A."/>
            <person name="Borenstein D."/>
            <person name="Chen Z."/>
            <person name="Engels R."/>
            <person name="Freedman E."/>
            <person name="Gellesch M."/>
            <person name="Goldberg J."/>
            <person name="Griggs A."/>
            <person name="Gujja S."/>
            <person name="Heiman D."/>
            <person name="Hepburn T."/>
            <person name="Howarth C."/>
            <person name="Jen D."/>
            <person name="Larson L."/>
            <person name="Lewis B."/>
            <person name="Mehta T."/>
            <person name="Park D."/>
            <person name="Pearson M."/>
            <person name="Roberts A."/>
            <person name="Saif S."/>
            <person name="Shenoy N."/>
            <person name="Sisk P."/>
            <person name="Stolte C."/>
            <person name="Sykes S."/>
            <person name="Walk T."/>
            <person name="White J."/>
            <person name="Yandava C."/>
            <person name="Burger G."/>
            <person name="Gray M.W."/>
            <person name="Holland P.W.H."/>
            <person name="King N."/>
            <person name="Lang F.B.F."/>
            <person name="Roger A.J."/>
            <person name="Ruiz-Trillo I."/>
            <person name="Lander E."/>
            <person name="Nusbaum C."/>
        </authorList>
    </citation>
    <scope>NUCLEOTIDE SEQUENCE [LARGE SCALE GENOMIC DNA]</scope>
    <source>
        <strain evidence="4">ATCC 38327</strain>
    </source>
</reference>
<feature type="region of interest" description="Disordered" evidence="1">
    <location>
        <begin position="391"/>
        <end position="410"/>
    </location>
</feature>
<dbReference type="EMBL" id="GG745342">
    <property type="protein sequence ID" value="KNE63670.1"/>
    <property type="molecule type" value="Genomic_DNA"/>
</dbReference>
<evidence type="ECO:0000256" key="2">
    <source>
        <dbReference type="SAM" id="Phobius"/>
    </source>
</evidence>